<dbReference type="EMBL" id="JASPKZ010001222">
    <property type="protein sequence ID" value="KAJ9598380.1"/>
    <property type="molecule type" value="Genomic_DNA"/>
</dbReference>
<sequence>GLPSGSAEDEPMMSISELLGLNLPRGPLLGNSSPLGNGSHFGSPTTPNNSAGFSYQFDDGRNELPMSLRMLQRNAESPLHNTSSPPCYPRTFRGSPSYSDCSSPTLEQALLFKCATSGSRSNSPADSETSGNCLSLTQSPGGLSSLQLGSLDQDVMNRHTLQQAMRPNHQTSLRYLQQQQQQQSFQASLNSLLQYPLSPSPSSLSVEKPLPSPLPTSNSLERAAQFHRNAASVYDATCSWSGNLPPRTQKNVSYSCKIFLGGVPWDITESMLVTAFRKFGTIRVEWPGKDQAASQPKGYVYIIFESEKQVKALLQACSHDITGGGNWYYRISSRKMKSKE</sequence>
<dbReference type="GO" id="GO:0008135">
    <property type="term" value="F:translation factor activity, RNA binding"/>
    <property type="evidence" value="ECO:0007669"/>
    <property type="project" value="TreeGrafter"/>
</dbReference>
<dbReference type="SMART" id="SM00360">
    <property type="entry name" value="RRM"/>
    <property type="match status" value="1"/>
</dbReference>
<dbReference type="InterPro" id="IPR034819">
    <property type="entry name" value="CPEB"/>
</dbReference>
<dbReference type="InterPro" id="IPR012677">
    <property type="entry name" value="Nucleotide-bd_a/b_plait_sf"/>
</dbReference>
<feature type="non-terminal residue" evidence="6">
    <location>
        <position position="340"/>
    </location>
</feature>
<gene>
    <name evidence="6" type="ORF">L9F63_010902</name>
</gene>
<dbReference type="GO" id="GO:0005634">
    <property type="term" value="C:nucleus"/>
    <property type="evidence" value="ECO:0007669"/>
    <property type="project" value="TreeGrafter"/>
</dbReference>
<comment type="caution">
    <text evidence="6">The sequence shown here is derived from an EMBL/GenBank/DDBJ whole genome shotgun (WGS) entry which is preliminary data.</text>
</comment>
<dbReference type="AlphaFoldDB" id="A0AAD8AGK4"/>
<evidence type="ECO:0000256" key="3">
    <source>
        <dbReference type="PROSITE-ProRule" id="PRU00176"/>
    </source>
</evidence>
<dbReference type="PROSITE" id="PS50102">
    <property type="entry name" value="RRM"/>
    <property type="match status" value="1"/>
</dbReference>
<dbReference type="Proteomes" id="UP001233999">
    <property type="component" value="Unassembled WGS sequence"/>
</dbReference>
<reference evidence="6" key="1">
    <citation type="journal article" date="2023" name="IScience">
        <title>Live-bearing cockroach genome reveals convergent evolutionary mechanisms linked to viviparity in insects and beyond.</title>
        <authorList>
            <person name="Fouks B."/>
            <person name="Harrison M.C."/>
            <person name="Mikhailova A.A."/>
            <person name="Marchal E."/>
            <person name="English S."/>
            <person name="Carruthers M."/>
            <person name="Jennings E.C."/>
            <person name="Chiamaka E.L."/>
            <person name="Frigard R.A."/>
            <person name="Pippel M."/>
            <person name="Attardo G.M."/>
            <person name="Benoit J.B."/>
            <person name="Bornberg-Bauer E."/>
            <person name="Tobe S.S."/>
        </authorList>
    </citation>
    <scope>NUCLEOTIDE SEQUENCE</scope>
    <source>
        <strain evidence="6">Stay&amp;Tobe</strain>
    </source>
</reference>
<evidence type="ECO:0000256" key="1">
    <source>
        <dbReference type="ARBA" id="ARBA00010347"/>
    </source>
</evidence>
<reference evidence="6" key="2">
    <citation type="submission" date="2023-05" db="EMBL/GenBank/DDBJ databases">
        <authorList>
            <person name="Fouks B."/>
        </authorList>
    </citation>
    <scope>NUCLEOTIDE SEQUENCE</scope>
    <source>
        <strain evidence="6">Stay&amp;Tobe</strain>
        <tissue evidence="6">Testes</tissue>
    </source>
</reference>
<dbReference type="PANTHER" id="PTHR12566">
    <property type="entry name" value="CYTOPLASMIC POLYADENYLATION ELEMENT BINDING PROTEIN CPEB"/>
    <property type="match status" value="1"/>
</dbReference>
<dbReference type="InterPro" id="IPR032292">
    <property type="entry name" value="CEBP1_N"/>
</dbReference>
<dbReference type="InterPro" id="IPR034977">
    <property type="entry name" value="CPEB1_RRM1"/>
</dbReference>
<dbReference type="GO" id="GO:0043005">
    <property type="term" value="C:neuron projection"/>
    <property type="evidence" value="ECO:0007669"/>
    <property type="project" value="TreeGrafter"/>
</dbReference>
<dbReference type="Gene3D" id="3.30.70.330">
    <property type="match status" value="1"/>
</dbReference>
<evidence type="ECO:0000256" key="2">
    <source>
        <dbReference type="ARBA" id="ARBA00022884"/>
    </source>
</evidence>
<feature type="compositionally biased region" description="Polar residues" evidence="4">
    <location>
        <begin position="32"/>
        <end position="53"/>
    </location>
</feature>
<feature type="compositionally biased region" description="Polar residues" evidence="4">
    <location>
        <begin position="117"/>
        <end position="133"/>
    </location>
</feature>
<feature type="non-terminal residue" evidence="6">
    <location>
        <position position="1"/>
    </location>
</feature>
<evidence type="ECO:0000313" key="6">
    <source>
        <dbReference type="EMBL" id="KAJ9598380.1"/>
    </source>
</evidence>
<dbReference type="SUPFAM" id="SSF54928">
    <property type="entry name" value="RNA-binding domain, RBD"/>
    <property type="match status" value="1"/>
</dbReference>
<dbReference type="Pfam" id="PF16367">
    <property type="entry name" value="RRM_7"/>
    <property type="match status" value="1"/>
</dbReference>
<keyword evidence="7" id="KW-1185">Reference proteome</keyword>
<name>A0AAD8AGK4_DIPPU</name>
<feature type="domain" description="RRM" evidence="5">
    <location>
        <begin position="256"/>
        <end position="340"/>
    </location>
</feature>
<dbReference type="GO" id="GO:0000900">
    <property type="term" value="F:mRNA regulatory element binding translation repressor activity"/>
    <property type="evidence" value="ECO:0007669"/>
    <property type="project" value="TreeGrafter"/>
</dbReference>
<dbReference type="InterPro" id="IPR035979">
    <property type="entry name" value="RBD_domain_sf"/>
</dbReference>
<proteinExistence type="inferred from homology"/>
<accession>A0AAD8AGK4</accession>
<feature type="region of interest" description="Disordered" evidence="4">
    <location>
        <begin position="30"/>
        <end position="58"/>
    </location>
</feature>
<dbReference type="FunFam" id="3.30.70.330:FF:000086">
    <property type="entry name" value="Putative Cytoplasmic polyadenylation element-binding protein 1"/>
    <property type="match status" value="1"/>
</dbReference>
<dbReference type="Pfam" id="PF16368">
    <property type="entry name" value="CEBP1_N"/>
    <property type="match status" value="1"/>
</dbReference>
<feature type="region of interest" description="Disordered" evidence="4">
    <location>
        <begin position="76"/>
        <end position="99"/>
    </location>
</feature>
<evidence type="ECO:0000256" key="4">
    <source>
        <dbReference type="SAM" id="MobiDB-lite"/>
    </source>
</evidence>
<dbReference type="GO" id="GO:2000766">
    <property type="term" value="P:negative regulation of cytoplasmic translation"/>
    <property type="evidence" value="ECO:0007669"/>
    <property type="project" value="TreeGrafter"/>
</dbReference>
<dbReference type="GO" id="GO:0043022">
    <property type="term" value="F:ribosome binding"/>
    <property type="evidence" value="ECO:0007669"/>
    <property type="project" value="TreeGrafter"/>
</dbReference>
<dbReference type="CDD" id="cd12723">
    <property type="entry name" value="RRM1_CPEB1"/>
    <property type="match status" value="1"/>
</dbReference>
<organism evidence="6 7">
    <name type="scientific">Diploptera punctata</name>
    <name type="common">Pacific beetle cockroach</name>
    <dbReference type="NCBI Taxonomy" id="6984"/>
    <lineage>
        <taxon>Eukaryota</taxon>
        <taxon>Metazoa</taxon>
        <taxon>Ecdysozoa</taxon>
        <taxon>Arthropoda</taxon>
        <taxon>Hexapoda</taxon>
        <taxon>Insecta</taxon>
        <taxon>Pterygota</taxon>
        <taxon>Neoptera</taxon>
        <taxon>Polyneoptera</taxon>
        <taxon>Dictyoptera</taxon>
        <taxon>Blattodea</taxon>
        <taxon>Blaberoidea</taxon>
        <taxon>Blaberidae</taxon>
        <taxon>Diplopterinae</taxon>
        <taxon>Diploptera</taxon>
    </lineage>
</organism>
<comment type="similarity">
    <text evidence="1">Belongs to the RRM CPEB family.</text>
</comment>
<keyword evidence="2 3" id="KW-0694">RNA-binding</keyword>
<dbReference type="GO" id="GO:0005737">
    <property type="term" value="C:cytoplasm"/>
    <property type="evidence" value="ECO:0007669"/>
    <property type="project" value="TreeGrafter"/>
</dbReference>
<feature type="region of interest" description="Disordered" evidence="4">
    <location>
        <begin position="117"/>
        <end position="138"/>
    </location>
</feature>
<dbReference type="GO" id="GO:0045202">
    <property type="term" value="C:synapse"/>
    <property type="evidence" value="ECO:0007669"/>
    <property type="project" value="TreeGrafter"/>
</dbReference>
<protein>
    <recommendedName>
        <fullName evidence="5">RRM domain-containing protein</fullName>
    </recommendedName>
</protein>
<evidence type="ECO:0000259" key="5">
    <source>
        <dbReference type="PROSITE" id="PS50102"/>
    </source>
</evidence>
<dbReference type="InterPro" id="IPR000504">
    <property type="entry name" value="RRM_dom"/>
</dbReference>
<evidence type="ECO:0000313" key="7">
    <source>
        <dbReference type="Proteomes" id="UP001233999"/>
    </source>
</evidence>
<dbReference type="PANTHER" id="PTHR12566:SF9">
    <property type="entry name" value="CYTOPLASMIC POLYADENYLATION ELEMENT-BINDING PROTEIN 1"/>
    <property type="match status" value="1"/>
</dbReference>
<dbReference type="GO" id="GO:0003730">
    <property type="term" value="F:mRNA 3'-UTR binding"/>
    <property type="evidence" value="ECO:0007669"/>
    <property type="project" value="InterPro"/>
</dbReference>